<proteinExistence type="predicted"/>
<gene>
    <name evidence="1" type="ORF">QCA50_008380</name>
</gene>
<evidence type="ECO:0008006" key="3">
    <source>
        <dbReference type="Google" id="ProtNLM"/>
    </source>
</evidence>
<sequence length="594" mass="68100">MDSIATSLDGFPPDIVRPGTSFSNLTPDEIHERIASHKNDISKLKDPIYHHKRAIARYRGSLNEIVPSINKTLPMEIFSEIFLQYRTLCAETNSTKLPFYVWLKVAHVCRFWRNIILATPLLFNRIDIHTTKYNHHPSRTKEFLRISNKIPLHVTLNPYSYGDWEECLRLLPRTHTLEVADLYEPFYLPSGGLKWPVCPVLSFLSFPKDHSYVQFDPDLRDIMPNLQYLSICAKKFVYDWPLHSLPHTLKTLILFPYYSGRKSVDPYDMLRRLAALPQLENLCVRRGVLSDPPGNISPSNIKDLQLGHFKCLDLCGHVSSILLFLQYVRSFDRIKLKITDASTEDLLMLTQSLKTKLTPIKSSLLSTGGHFGLVHAYALRKGINLNLLLSGNRGEDKFPFKSYHVEIRTTVSPRTSFIESLISTLSSHFAFVTDCDYAIEFDDSGSDSTDYCSTIQTILFNMPSITHLSILPPFLEPRRPSVSYIHCSTLFSTILNLNREYNSILPRLRELHINVDGVFSISGEGLDLCETYLGNLRDALQSRKEHGIELLVLNVWVWCVKMEKRKQWIDLLTRLKSLFEPLVGNLIIRSSTSP</sequence>
<protein>
    <recommendedName>
        <fullName evidence="3">F-box domain-containing protein</fullName>
    </recommendedName>
</protein>
<dbReference type="EMBL" id="JASBNA010000011">
    <property type="protein sequence ID" value="KAK7688010.1"/>
    <property type="molecule type" value="Genomic_DNA"/>
</dbReference>
<keyword evidence="2" id="KW-1185">Reference proteome</keyword>
<organism evidence="1 2">
    <name type="scientific">Cerrena zonata</name>
    <dbReference type="NCBI Taxonomy" id="2478898"/>
    <lineage>
        <taxon>Eukaryota</taxon>
        <taxon>Fungi</taxon>
        <taxon>Dikarya</taxon>
        <taxon>Basidiomycota</taxon>
        <taxon>Agaricomycotina</taxon>
        <taxon>Agaricomycetes</taxon>
        <taxon>Polyporales</taxon>
        <taxon>Cerrenaceae</taxon>
        <taxon>Cerrena</taxon>
    </lineage>
</organism>
<name>A0AAW0GA44_9APHY</name>
<comment type="caution">
    <text evidence="1">The sequence shown here is derived from an EMBL/GenBank/DDBJ whole genome shotgun (WGS) entry which is preliminary data.</text>
</comment>
<reference evidence="1 2" key="1">
    <citation type="submission" date="2022-09" db="EMBL/GenBank/DDBJ databases">
        <authorList>
            <person name="Palmer J.M."/>
        </authorList>
    </citation>
    <scope>NUCLEOTIDE SEQUENCE [LARGE SCALE GENOMIC DNA]</scope>
    <source>
        <strain evidence="1 2">DSM 7382</strain>
    </source>
</reference>
<evidence type="ECO:0000313" key="2">
    <source>
        <dbReference type="Proteomes" id="UP001385951"/>
    </source>
</evidence>
<dbReference type="AlphaFoldDB" id="A0AAW0GA44"/>
<dbReference type="Proteomes" id="UP001385951">
    <property type="component" value="Unassembled WGS sequence"/>
</dbReference>
<accession>A0AAW0GA44</accession>
<evidence type="ECO:0000313" key="1">
    <source>
        <dbReference type="EMBL" id="KAK7688010.1"/>
    </source>
</evidence>